<dbReference type="Pfam" id="PF24750">
    <property type="entry name" value="b-prop_At3g26010-like"/>
    <property type="match status" value="1"/>
</dbReference>
<organism evidence="3 4">
    <name type="scientific">Linum trigynum</name>
    <dbReference type="NCBI Taxonomy" id="586398"/>
    <lineage>
        <taxon>Eukaryota</taxon>
        <taxon>Viridiplantae</taxon>
        <taxon>Streptophyta</taxon>
        <taxon>Embryophyta</taxon>
        <taxon>Tracheophyta</taxon>
        <taxon>Spermatophyta</taxon>
        <taxon>Magnoliopsida</taxon>
        <taxon>eudicotyledons</taxon>
        <taxon>Gunneridae</taxon>
        <taxon>Pentapetalae</taxon>
        <taxon>rosids</taxon>
        <taxon>fabids</taxon>
        <taxon>Malpighiales</taxon>
        <taxon>Linaceae</taxon>
        <taxon>Linum</taxon>
    </lineage>
</organism>
<feature type="domain" description="F-box protein At3g26010-like beta-propeller" evidence="2">
    <location>
        <begin position="119"/>
        <end position="375"/>
    </location>
</feature>
<evidence type="ECO:0008006" key="5">
    <source>
        <dbReference type="Google" id="ProtNLM"/>
    </source>
</evidence>
<dbReference type="AlphaFoldDB" id="A0AAV2GIB1"/>
<protein>
    <recommendedName>
        <fullName evidence="5">F-box domain-containing protein</fullName>
    </recommendedName>
</protein>
<accession>A0AAV2GIB1</accession>
<sequence length="434" mass="50240">MTTTINKLGDDLVVEILIRSFPNPKPACRCKLVCKRWRSLISDPILFSRRFASYHKSINEKVEPPLLVTSSSSIFRHQSLNFLPVPDKVGPYFTIFDSFQDLLLCGFSVCRFRESEEFERFYFVCNPFTKQWVALPLAPESSSGILITAARLVCEPVHSTSLDLGEGGAAFDYSSYRFRVVLRCEPSGDERLYVFCFESGEWTEETLVLENNMLKSMVSCGGKLFFHLNDGAFRSRGDGALAFRSLVLDEFDPFRLDHAHPRRVHTSIALPVGARYRISVLQGALHMVLLESKISHYSRNALTVWRLEEDDDDGDVCSWRKLHEVLLKETMLVHGCNYELDRLFWVYLHPRRPEIVFLNYLDYRIEKKFVLSMDLTGTKEVEFFDTDGRFTWNVFQPKISCWPTPIPKYEELRGTYGEIYDYLLKIKNSTNISQ</sequence>
<dbReference type="EMBL" id="OZ034821">
    <property type="protein sequence ID" value="CAL1409618.1"/>
    <property type="molecule type" value="Genomic_DNA"/>
</dbReference>
<feature type="domain" description="F-box" evidence="1">
    <location>
        <begin position="21"/>
        <end position="51"/>
    </location>
</feature>
<keyword evidence="4" id="KW-1185">Reference proteome</keyword>
<dbReference type="Gene3D" id="1.20.1280.50">
    <property type="match status" value="1"/>
</dbReference>
<dbReference type="InterPro" id="IPR055290">
    <property type="entry name" value="At3g26010-like"/>
</dbReference>
<evidence type="ECO:0000259" key="1">
    <source>
        <dbReference type="Pfam" id="PF12937"/>
    </source>
</evidence>
<dbReference type="SUPFAM" id="SSF81383">
    <property type="entry name" value="F-box domain"/>
    <property type="match status" value="1"/>
</dbReference>
<dbReference type="PANTHER" id="PTHR35546">
    <property type="entry name" value="F-BOX PROTEIN INTERACTION DOMAIN PROTEIN-RELATED"/>
    <property type="match status" value="1"/>
</dbReference>
<evidence type="ECO:0000259" key="2">
    <source>
        <dbReference type="Pfam" id="PF24750"/>
    </source>
</evidence>
<name>A0AAV2GIB1_9ROSI</name>
<proteinExistence type="predicted"/>
<dbReference type="Proteomes" id="UP001497516">
    <property type="component" value="Chromosome 8"/>
</dbReference>
<dbReference type="Pfam" id="PF12937">
    <property type="entry name" value="F-box-like"/>
    <property type="match status" value="1"/>
</dbReference>
<evidence type="ECO:0000313" key="3">
    <source>
        <dbReference type="EMBL" id="CAL1409618.1"/>
    </source>
</evidence>
<dbReference type="InterPro" id="IPR056592">
    <property type="entry name" value="Beta-prop_At3g26010-like"/>
</dbReference>
<evidence type="ECO:0000313" key="4">
    <source>
        <dbReference type="Proteomes" id="UP001497516"/>
    </source>
</evidence>
<dbReference type="InterPro" id="IPR036047">
    <property type="entry name" value="F-box-like_dom_sf"/>
</dbReference>
<dbReference type="InterPro" id="IPR001810">
    <property type="entry name" value="F-box_dom"/>
</dbReference>
<reference evidence="3 4" key="1">
    <citation type="submission" date="2024-04" db="EMBL/GenBank/DDBJ databases">
        <authorList>
            <person name="Fracassetti M."/>
        </authorList>
    </citation>
    <scope>NUCLEOTIDE SEQUENCE [LARGE SCALE GENOMIC DNA]</scope>
</reference>
<dbReference type="PANTHER" id="PTHR35546:SF128">
    <property type="entry name" value="F-BOX ASSOCIATED DOMAIN-CONTAINING PROTEIN"/>
    <property type="match status" value="1"/>
</dbReference>
<gene>
    <name evidence="3" type="ORF">LTRI10_LOCUS49102</name>
</gene>